<dbReference type="RefSeq" id="WP_179509814.1">
    <property type="nucleotide sequence ID" value="NZ_JACCBY010000005.1"/>
</dbReference>
<accession>A0A7Y9K2U5</accession>
<evidence type="ECO:0000313" key="2">
    <source>
        <dbReference type="EMBL" id="NYD91386.1"/>
    </source>
</evidence>
<dbReference type="AlphaFoldDB" id="A0A7Y9K2U5"/>
<organism evidence="2 3">
    <name type="scientific">Sphingomonas melonis</name>
    <dbReference type="NCBI Taxonomy" id="152682"/>
    <lineage>
        <taxon>Bacteria</taxon>
        <taxon>Pseudomonadati</taxon>
        <taxon>Pseudomonadota</taxon>
        <taxon>Alphaproteobacteria</taxon>
        <taxon>Sphingomonadales</taxon>
        <taxon>Sphingomonadaceae</taxon>
        <taxon>Sphingomonas</taxon>
    </lineage>
</organism>
<sequence length="119" mass="12448">MSTFTEDDQKTLDDLIYRKAIADWSAREDARKAKLALVGKLVDAFTTAKVAPIVDAAASCRQLLVASDPTVADMLGNIETVMGFSGAQVAAFATHLATPEAEPTRADAAPAPADTNTPA</sequence>
<feature type="region of interest" description="Disordered" evidence="1">
    <location>
        <begin position="99"/>
        <end position="119"/>
    </location>
</feature>
<dbReference type="Proteomes" id="UP000517753">
    <property type="component" value="Unassembled WGS sequence"/>
</dbReference>
<evidence type="ECO:0000313" key="3">
    <source>
        <dbReference type="Proteomes" id="UP000517753"/>
    </source>
</evidence>
<proteinExistence type="predicted"/>
<gene>
    <name evidence="2" type="ORF">HD841_003194</name>
</gene>
<name>A0A7Y9K2U5_9SPHN</name>
<reference evidence="2 3" key="2">
    <citation type="submission" date="2020-08" db="EMBL/GenBank/DDBJ databases">
        <title>The Agave Microbiome: Exploring the role of microbial communities in plant adaptations to desert environments.</title>
        <authorList>
            <person name="Partida-Martinez L.P."/>
        </authorList>
    </citation>
    <scope>NUCLEOTIDE SEQUENCE [LARGE SCALE GENOMIC DNA]</scope>
    <source>
        <strain evidence="2 3">AS2.3</strain>
    </source>
</reference>
<dbReference type="EMBL" id="JACCBY010000005">
    <property type="protein sequence ID" value="NYD91386.1"/>
    <property type="molecule type" value="Genomic_DNA"/>
</dbReference>
<protein>
    <submittedName>
        <fullName evidence="2">Uncharacterized protein</fullName>
    </submittedName>
</protein>
<reference evidence="2 3" key="1">
    <citation type="submission" date="2020-07" db="EMBL/GenBank/DDBJ databases">
        <authorList>
            <person name="Partida-Martinez L."/>
            <person name="Huntemann M."/>
            <person name="Clum A."/>
            <person name="Wang J."/>
            <person name="Palaniappan K."/>
            <person name="Ritter S."/>
            <person name="Chen I.-M."/>
            <person name="Stamatis D."/>
            <person name="Reddy T."/>
            <person name="O'Malley R."/>
            <person name="Daum C."/>
            <person name="Shapiro N."/>
            <person name="Ivanova N."/>
            <person name="Kyrpides N."/>
            <person name="Woyke T."/>
        </authorList>
    </citation>
    <scope>NUCLEOTIDE SEQUENCE [LARGE SCALE GENOMIC DNA]</scope>
    <source>
        <strain evidence="2 3">AS2.3</strain>
    </source>
</reference>
<evidence type="ECO:0000256" key="1">
    <source>
        <dbReference type="SAM" id="MobiDB-lite"/>
    </source>
</evidence>
<keyword evidence="3" id="KW-1185">Reference proteome</keyword>
<comment type="caution">
    <text evidence="2">The sequence shown here is derived from an EMBL/GenBank/DDBJ whole genome shotgun (WGS) entry which is preliminary data.</text>
</comment>